<evidence type="ECO:0000313" key="3">
    <source>
        <dbReference type="EMBL" id="ENU91168.1"/>
    </source>
</evidence>
<dbReference type="GO" id="GO:0016758">
    <property type="term" value="F:hexosyltransferase activity"/>
    <property type="evidence" value="ECO:0007669"/>
    <property type="project" value="UniProtKB-ARBA"/>
</dbReference>
<dbReference type="eggNOG" id="COG1216">
    <property type="taxonomic scope" value="Bacteria"/>
</dbReference>
<dbReference type="Gene3D" id="3.90.550.10">
    <property type="entry name" value="Spore Coat Polysaccharide Biosynthesis Protein SpsA, Chain A"/>
    <property type="match status" value="1"/>
</dbReference>
<dbReference type="PANTHER" id="PTHR22916:SF3">
    <property type="entry name" value="UDP-GLCNAC:BETAGAL BETA-1,3-N-ACETYLGLUCOSAMINYLTRANSFERASE-LIKE PROTEIN 1"/>
    <property type="match status" value="1"/>
</dbReference>
<sequence>MEIENSDLKEKLYIESKKLEEVLIDLKSKELEYSKLEERFKLFNDALYQKKKENKNFSILNISLNTKIKELEAELQAKDEKISSLREKIDSLNSNIKKLVRSSNEIIANFNERIVKLSNTQIMLSYNIGKAILDLKEKEGVKSFLPRIFNAKTALKQKEELKEQYLNKFNLNDWIVEGEYEPAGIKFDIKALEKLASEIPNSNGSAYYKKIPLKVAIVTDEFMYNYYNGVFEKLVYINPNNYKDVLENENIDIFMYVTCWSGMEGEDWRGIKYREKPKQAFDDILDFCKKNKIPTIFQSIEDPSNYENFLPLAIRFDNIFTSAIETIEAYKNACGHNNVFYGEYGFNPILNNPIGSYRTVFDSVFFAGSYPQRYKERCDDMEIMFDSIVESNGSLVIADRNFSLADESLKFPKKYSNFVVDKIEHKLLQRVHKLFRYNANFNSIKDSSTMCAMRVYELQAQGTIILSNYALSLSNKFPNIKLVNQKENLSSLFKGSQKIDNKELLFRCNIIRGIFKNKSVYNQAANMLDMCGVSVKIRNPKVLVIKSDKDFNFSPQTYSNYVIKSKDENINLNDYDFVACVSSKYEYSRFYLEDLLNGFKYTDVDFVTKQVDISAEGVDGEIYEYTSQYKDINKLMVKSAFFELRSLNVLSKKGFIVEPFNIDNCVVVDKRDDYILSIVIPVYNNGVFLRDRCIRSLLLDENFEKFEILLIDDGSTDSETINIISDLEKTYKNVKPFYYPKGGSGSASRARNQGINIANSDFITFLDPDNEISAGGYTKLIDLFNQLLPKYPTIDFVTGYQNKIMGKIVRTAYHTDKDSSFMKDPKAHLVAKKYPIISTQAFIAKKSLLQDNNILFIEKAVGQDTLFGHEVMGYSKGCIFTGSVYINYYAERAGSVTNTLDIRFFEKSLVLEKNQVSSLKKVGLYENYRDQKFPIFYEQWYLEKLKLVSPECEKGAKLILDEIKSLYI</sequence>
<accession>N8W2V0</accession>
<dbReference type="eggNOG" id="COG4641">
    <property type="taxonomic scope" value="Bacteria"/>
</dbReference>
<evidence type="ECO:0000259" key="2">
    <source>
        <dbReference type="Pfam" id="PF00535"/>
    </source>
</evidence>
<dbReference type="PANTHER" id="PTHR22916">
    <property type="entry name" value="GLYCOSYLTRANSFERASE"/>
    <property type="match status" value="1"/>
</dbReference>
<dbReference type="InterPro" id="IPR001173">
    <property type="entry name" value="Glyco_trans_2-like"/>
</dbReference>
<dbReference type="Pfam" id="PF00535">
    <property type="entry name" value="Glycos_transf_2"/>
    <property type="match status" value="1"/>
</dbReference>
<dbReference type="CDD" id="cd00761">
    <property type="entry name" value="Glyco_tranf_GTA_type"/>
    <property type="match status" value="1"/>
</dbReference>
<keyword evidence="1" id="KW-0175">Coiled coil</keyword>
<dbReference type="SUPFAM" id="SSF53448">
    <property type="entry name" value="Nucleotide-diphospho-sugar transferases"/>
    <property type="match status" value="1"/>
</dbReference>
<dbReference type="PATRIC" id="fig|1217712.3.peg.3194"/>
<dbReference type="HOGENOM" id="CLU_329225_0_0_6"/>
<evidence type="ECO:0000256" key="1">
    <source>
        <dbReference type="SAM" id="Coils"/>
    </source>
</evidence>
<reference evidence="3 4" key="1">
    <citation type="submission" date="2013-02" db="EMBL/GenBank/DDBJ databases">
        <title>The Genome Sequence of Acinetobacter sp. NIPH 758.</title>
        <authorList>
            <consortium name="The Broad Institute Genome Sequencing Platform"/>
            <consortium name="The Broad Institute Genome Sequencing Center for Infectious Disease"/>
            <person name="Cerqueira G."/>
            <person name="Feldgarden M."/>
            <person name="Courvalin P."/>
            <person name="Perichon B."/>
            <person name="Grillot-Courvalin C."/>
            <person name="Clermont D."/>
            <person name="Rocha E."/>
            <person name="Yoon E.-J."/>
            <person name="Nemec A."/>
            <person name="Walker B."/>
            <person name="Young S.K."/>
            <person name="Zeng Q."/>
            <person name="Gargeya S."/>
            <person name="Fitzgerald M."/>
            <person name="Haas B."/>
            <person name="Abouelleil A."/>
            <person name="Alvarado L."/>
            <person name="Arachchi H.M."/>
            <person name="Berlin A.M."/>
            <person name="Chapman S.B."/>
            <person name="Dewar J."/>
            <person name="Goldberg J."/>
            <person name="Griggs A."/>
            <person name="Gujja S."/>
            <person name="Hansen M."/>
            <person name="Howarth C."/>
            <person name="Imamovic A."/>
            <person name="Larimer J."/>
            <person name="McCowan C."/>
            <person name="Murphy C."/>
            <person name="Neiman D."/>
            <person name="Pearson M."/>
            <person name="Priest M."/>
            <person name="Roberts A."/>
            <person name="Saif S."/>
            <person name="Shea T."/>
            <person name="Sisk P."/>
            <person name="Sykes S."/>
            <person name="Wortman J."/>
            <person name="Nusbaum C."/>
            <person name="Birren B."/>
        </authorList>
    </citation>
    <scope>NUCLEOTIDE SEQUENCE [LARGE SCALE GENOMIC DNA]</scope>
    <source>
        <strain evidence="3 4">NIPH 758</strain>
    </source>
</reference>
<proteinExistence type="predicted"/>
<dbReference type="InterPro" id="IPR029044">
    <property type="entry name" value="Nucleotide-diphossugar_trans"/>
</dbReference>
<organism evidence="3 4">
    <name type="scientific">Acinetobacter vivianii</name>
    <dbReference type="NCBI Taxonomy" id="1776742"/>
    <lineage>
        <taxon>Bacteria</taxon>
        <taxon>Pseudomonadati</taxon>
        <taxon>Pseudomonadota</taxon>
        <taxon>Gammaproteobacteria</taxon>
        <taxon>Moraxellales</taxon>
        <taxon>Moraxellaceae</taxon>
        <taxon>Acinetobacter</taxon>
    </lineage>
</organism>
<dbReference type="EMBL" id="APPC01000022">
    <property type="protein sequence ID" value="ENU91168.1"/>
    <property type="molecule type" value="Genomic_DNA"/>
</dbReference>
<dbReference type="Proteomes" id="UP000013049">
    <property type="component" value="Unassembled WGS sequence"/>
</dbReference>
<comment type="caution">
    <text evidence="3">The sequence shown here is derived from an EMBL/GenBank/DDBJ whole genome shotgun (WGS) entry which is preliminary data.</text>
</comment>
<feature type="coiled-coil region" evidence="1">
    <location>
        <begin position="9"/>
        <end position="102"/>
    </location>
</feature>
<name>N8W2V0_9GAMM</name>
<evidence type="ECO:0000313" key="4">
    <source>
        <dbReference type="Proteomes" id="UP000013049"/>
    </source>
</evidence>
<protein>
    <recommendedName>
        <fullName evidence="2">Glycosyltransferase 2-like domain-containing protein</fullName>
    </recommendedName>
</protein>
<gene>
    <name evidence="3" type="ORF">F971_03306</name>
</gene>
<dbReference type="AlphaFoldDB" id="N8W2V0"/>
<feature type="domain" description="Glycosyltransferase 2-like" evidence="2">
    <location>
        <begin position="677"/>
        <end position="786"/>
    </location>
</feature>